<feature type="compositionally biased region" description="Gly residues" evidence="1">
    <location>
        <begin position="368"/>
        <end position="381"/>
    </location>
</feature>
<feature type="region of interest" description="Disordered" evidence="1">
    <location>
        <begin position="361"/>
        <end position="435"/>
    </location>
</feature>
<reference evidence="4" key="1">
    <citation type="journal article" date="2019" name="Int. J. Syst. Evol. Microbiol.">
        <title>The Global Catalogue of Microorganisms (GCM) 10K type strain sequencing project: providing services to taxonomists for standard genome sequencing and annotation.</title>
        <authorList>
            <consortium name="The Broad Institute Genomics Platform"/>
            <consortium name="The Broad Institute Genome Sequencing Center for Infectious Disease"/>
            <person name="Wu L."/>
            <person name="Ma J."/>
        </authorList>
    </citation>
    <scope>NUCLEOTIDE SEQUENCE [LARGE SCALE GENOMIC DNA]</scope>
    <source>
        <strain evidence="4">JCM 12696</strain>
    </source>
</reference>
<dbReference type="InterPro" id="IPR003776">
    <property type="entry name" value="YcaO-like_dom"/>
</dbReference>
<accession>A0ABP4FU79</accession>
<organism evidence="3 4">
    <name type="scientific">Streptomyces hebeiensis</name>
    <dbReference type="NCBI Taxonomy" id="229486"/>
    <lineage>
        <taxon>Bacteria</taxon>
        <taxon>Bacillati</taxon>
        <taxon>Actinomycetota</taxon>
        <taxon>Actinomycetes</taxon>
        <taxon>Kitasatosporales</taxon>
        <taxon>Streptomycetaceae</taxon>
        <taxon>Streptomyces</taxon>
    </lineage>
</organism>
<gene>
    <name evidence="3" type="ORF">GCM10009654_66730</name>
</gene>
<dbReference type="InterPro" id="IPR022291">
    <property type="entry name" value="Bacteriocin_synth_cyclodeHase"/>
</dbReference>
<feature type="compositionally biased region" description="Low complexity" evidence="1">
    <location>
        <begin position="382"/>
        <end position="398"/>
    </location>
</feature>
<dbReference type="NCBIfam" id="TIGR03882">
    <property type="entry name" value="cyclo_dehyd_2"/>
    <property type="match status" value="1"/>
</dbReference>
<proteinExistence type="predicted"/>
<evidence type="ECO:0000313" key="3">
    <source>
        <dbReference type="EMBL" id="GAA1200928.1"/>
    </source>
</evidence>
<dbReference type="Proteomes" id="UP001501371">
    <property type="component" value="Unassembled WGS sequence"/>
</dbReference>
<dbReference type="PROSITE" id="PS51664">
    <property type="entry name" value="YCAO"/>
    <property type="match status" value="1"/>
</dbReference>
<protein>
    <recommendedName>
        <fullName evidence="2">YcaO domain-containing protein</fullName>
    </recommendedName>
</protein>
<dbReference type="Pfam" id="PF02624">
    <property type="entry name" value="YcaO"/>
    <property type="match status" value="1"/>
</dbReference>
<comment type="caution">
    <text evidence="3">The sequence shown here is derived from an EMBL/GenBank/DDBJ whole genome shotgun (WGS) entry which is preliminary data.</text>
</comment>
<evidence type="ECO:0000259" key="2">
    <source>
        <dbReference type="PROSITE" id="PS51664"/>
    </source>
</evidence>
<keyword evidence="4" id="KW-1185">Reference proteome</keyword>
<feature type="domain" description="YcaO" evidence="2">
    <location>
        <begin position="516"/>
        <end position="826"/>
    </location>
</feature>
<dbReference type="RefSeq" id="WP_344285245.1">
    <property type="nucleotide sequence ID" value="NZ_BAAAKV010000115.1"/>
</dbReference>
<feature type="compositionally biased region" description="Low complexity" evidence="1">
    <location>
        <begin position="409"/>
        <end position="427"/>
    </location>
</feature>
<name>A0ABP4FU79_9ACTN</name>
<dbReference type="Gene3D" id="3.40.50.720">
    <property type="entry name" value="NAD(P)-binding Rossmann-like Domain"/>
    <property type="match status" value="1"/>
</dbReference>
<sequence>MGSATYEAVAATRPRIRRDVLFTETADGVLFHNADGGFQLTAKSAYRFATLIVPHLTGDHSVAEICDGLGDRQRAMVGELVNSLYEREFARAVPPGGDGAGAGGAAGPEAALAPDTARRYAPQIAYADHYADDAEARFARFRTARVAVAGDDLVARWCALSLVRNGCATIGLMTGLDAGSTAAIEAEAREAESDGCPVDLPRIPSASPRRALTWADFDAYDIVVVTGGASAPGRLFPLLRAGVPEGRTLLPAWSYDGQAVVGPLMAPGTVGCWACAALRVGSHGEAAAAADLWSALALPGVPPVGEPPSGPLSAMIGNLLGYEVFRLTTGALPAETEGRLVIQDLKSLDVTSEPLLPHPRCPFCGSAGEPGGEGGPGGPGGARATAPERAPEDAAAPGTGPGVGHGVHDGTVADADPDPLGDAPGADHGADSGVGERVDVGVDLTTAGSTGPRPPTVATAREADAIVAELGRRSVLVAPRAGVFTRFADESLTQLPLKASLVEFTVGHGASRRVAAVDVHHVAGARLRALDAAAEVYAEHVASPRGLVTSRRLRASRSAPRTVRPGALALAAGTGATEEQVTAWTGAASLIDGARVLVPAGAARTFGPHNADRLFEPSRAGVGAGATPADAAADGLLSALAYDALCRTLRGGAARRVDPAAFTDGPAADAELTFLLRSAAVLEVDLELLDLGEADRSGVHVMLARGAGGWAIGSETGRLSPAAAAVRDLLGRVQLDREGLAEPFDTGDPLLRDLDAGTVDVVAPGTVPDTWEGTDRAATPWAEVLDRLRGAGRDAFVVRTGGADLATAGISTARVLLTVTETSRGV</sequence>
<evidence type="ECO:0000256" key="1">
    <source>
        <dbReference type="SAM" id="MobiDB-lite"/>
    </source>
</evidence>
<evidence type="ECO:0000313" key="4">
    <source>
        <dbReference type="Proteomes" id="UP001501371"/>
    </source>
</evidence>
<dbReference type="EMBL" id="BAAAKV010000115">
    <property type="protein sequence ID" value="GAA1200928.1"/>
    <property type="molecule type" value="Genomic_DNA"/>
</dbReference>